<dbReference type="OrthoDB" id="4289620at2"/>
<dbReference type="EMBL" id="MQVR01000049">
    <property type="protein sequence ID" value="OKL53628.1"/>
    <property type="molecule type" value="Genomic_DNA"/>
</dbReference>
<keyword evidence="2 6" id="KW-0732">Signal</keyword>
<keyword evidence="1" id="KW-1003">Cell membrane</keyword>
<dbReference type="SUPFAM" id="SSF53850">
    <property type="entry name" value="Periplasmic binding protein-like II"/>
    <property type="match status" value="1"/>
</dbReference>
<evidence type="ECO:0000256" key="4">
    <source>
        <dbReference type="ARBA" id="ARBA00023139"/>
    </source>
</evidence>
<dbReference type="InterPro" id="IPR006059">
    <property type="entry name" value="SBP"/>
</dbReference>
<evidence type="ECO:0000256" key="2">
    <source>
        <dbReference type="ARBA" id="ARBA00022729"/>
    </source>
</evidence>
<accession>A0A1Q5Q1A9</accession>
<name>A0A1Q5Q1A9_9ACTO</name>
<evidence type="ECO:0000313" key="8">
    <source>
        <dbReference type="Proteomes" id="UP000185628"/>
    </source>
</evidence>
<evidence type="ECO:0000313" key="7">
    <source>
        <dbReference type="EMBL" id="OKL53628.1"/>
    </source>
</evidence>
<dbReference type="InterPro" id="IPR050490">
    <property type="entry name" value="Bact_solute-bd_prot1"/>
</dbReference>
<dbReference type="Pfam" id="PF01547">
    <property type="entry name" value="SBP_bac_1"/>
    <property type="match status" value="1"/>
</dbReference>
<sequence>MRKLFAASAAAIALLLSACTGGGAGGGSKQTPVATDGKITGEITFQTWSLKNDKFTPYFEKLVADFEKEHEGVKINWIDQPGDGYEEKILQQANSNELPDVVNLPETFAYQLAKLGKLTDLKSAAPDSLKDYVEGGLGAYSFDKEGIAGTFGYPWYLGTDLNWWNMKVMEAAGYTKDNLPKSTDEWFEAAKKVAESTGGATPLISSMPDLSAIENAGVEIWDGKKFTFNTDKAAELIDKYKELYAAGAMPAEALNNDYAGNANMFTQNKVGYTTATPSFVSQVTNDAPNLVGDLHATKRFVTPPLFVQGISVSKDSKNPATALAFAQYVTNNANQVEFVKLAQGFMPGTKEANANPESFTGAIDDKTMANAVDLAAAQMGEARGTTAIQFSDDMKQYLGQQIALAIKGDISSKDALDKAVDYCNKAL</sequence>
<keyword evidence="3" id="KW-0472">Membrane</keyword>
<dbReference type="PANTHER" id="PTHR43649:SF33">
    <property type="entry name" value="POLYGALACTURONAN_RHAMNOGALACTURONAN-BINDING PROTEIN YTCQ"/>
    <property type="match status" value="1"/>
</dbReference>
<evidence type="ECO:0000256" key="5">
    <source>
        <dbReference type="ARBA" id="ARBA00023288"/>
    </source>
</evidence>
<dbReference type="AlphaFoldDB" id="A0A1Q5Q1A9"/>
<dbReference type="PROSITE" id="PS51257">
    <property type="entry name" value="PROKAR_LIPOPROTEIN"/>
    <property type="match status" value="1"/>
</dbReference>
<organism evidence="7 8">
    <name type="scientific">Bowdeniella nasicola</name>
    <dbReference type="NCBI Taxonomy" id="208480"/>
    <lineage>
        <taxon>Bacteria</taxon>
        <taxon>Bacillati</taxon>
        <taxon>Actinomycetota</taxon>
        <taxon>Actinomycetes</taxon>
        <taxon>Actinomycetales</taxon>
        <taxon>Actinomycetaceae</taxon>
        <taxon>Bowdeniella</taxon>
    </lineage>
</organism>
<gene>
    <name evidence="7" type="ORF">BSZ39_08560</name>
</gene>
<protein>
    <submittedName>
        <fullName evidence="7">ABC transporter substrate-binding protein</fullName>
    </submittedName>
</protein>
<reference evidence="8" key="1">
    <citation type="submission" date="2016-12" db="EMBL/GenBank/DDBJ databases">
        <authorList>
            <person name="Meng X."/>
        </authorList>
    </citation>
    <scope>NUCLEOTIDE SEQUENCE [LARGE SCALE GENOMIC DNA]</scope>
    <source>
        <strain evidence="8">DSM 19116</strain>
    </source>
</reference>
<feature type="signal peptide" evidence="6">
    <location>
        <begin position="1"/>
        <end position="24"/>
    </location>
</feature>
<keyword evidence="8" id="KW-1185">Reference proteome</keyword>
<dbReference type="RefSeq" id="WP_073716926.1">
    <property type="nucleotide sequence ID" value="NZ_MQVR01000049.1"/>
</dbReference>
<comment type="caution">
    <text evidence="7">The sequence shown here is derived from an EMBL/GenBank/DDBJ whole genome shotgun (WGS) entry which is preliminary data.</text>
</comment>
<keyword evidence="5" id="KW-0449">Lipoprotein</keyword>
<evidence type="ECO:0000256" key="3">
    <source>
        <dbReference type="ARBA" id="ARBA00023136"/>
    </source>
</evidence>
<feature type="chain" id="PRO_5039509048" evidence="6">
    <location>
        <begin position="25"/>
        <end position="427"/>
    </location>
</feature>
<keyword evidence="4" id="KW-0564">Palmitate</keyword>
<proteinExistence type="predicted"/>
<evidence type="ECO:0000256" key="1">
    <source>
        <dbReference type="ARBA" id="ARBA00022475"/>
    </source>
</evidence>
<dbReference type="PANTHER" id="PTHR43649">
    <property type="entry name" value="ARABINOSE-BINDING PROTEIN-RELATED"/>
    <property type="match status" value="1"/>
</dbReference>
<evidence type="ECO:0000256" key="6">
    <source>
        <dbReference type="SAM" id="SignalP"/>
    </source>
</evidence>
<dbReference type="Gene3D" id="3.40.190.10">
    <property type="entry name" value="Periplasmic binding protein-like II"/>
    <property type="match status" value="1"/>
</dbReference>
<dbReference type="Proteomes" id="UP000185628">
    <property type="component" value="Unassembled WGS sequence"/>
</dbReference>